<dbReference type="InterPro" id="IPR025164">
    <property type="entry name" value="Toastrack_DUF4097"/>
</dbReference>
<organism evidence="3 4">
    <name type="scientific">Luteitalea pratensis</name>
    <dbReference type="NCBI Taxonomy" id="1855912"/>
    <lineage>
        <taxon>Bacteria</taxon>
        <taxon>Pseudomonadati</taxon>
        <taxon>Acidobacteriota</taxon>
        <taxon>Vicinamibacteria</taxon>
        <taxon>Vicinamibacterales</taxon>
        <taxon>Vicinamibacteraceae</taxon>
        <taxon>Luteitalea</taxon>
    </lineage>
</organism>
<dbReference type="Pfam" id="PF13349">
    <property type="entry name" value="DUF4097"/>
    <property type="match status" value="1"/>
</dbReference>
<dbReference type="OrthoDB" id="128240at2"/>
<reference evidence="3 4" key="1">
    <citation type="journal article" date="2016" name="Genome Announc.">
        <title>First Complete Genome Sequence of a Subdivision 6 Acidobacterium Strain.</title>
        <authorList>
            <person name="Huang S."/>
            <person name="Vieira S."/>
            <person name="Bunk B."/>
            <person name="Riedel T."/>
            <person name="Sproer C."/>
            <person name="Overmann J."/>
        </authorList>
    </citation>
    <scope>NUCLEOTIDE SEQUENCE [LARGE SCALE GENOMIC DNA]</scope>
    <source>
        <strain evidence="4">DSM 100886 HEG_-6_39</strain>
    </source>
</reference>
<evidence type="ECO:0000259" key="2">
    <source>
        <dbReference type="Pfam" id="PF13349"/>
    </source>
</evidence>
<dbReference type="EMBL" id="CP015136">
    <property type="protein sequence ID" value="AMY07289.1"/>
    <property type="molecule type" value="Genomic_DNA"/>
</dbReference>
<feature type="signal peptide" evidence="1">
    <location>
        <begin position="1"/>
        <end position="21"/>
    </location>
</feature>
<dbReference type="AlphaFoldDB" id="A0A143PHQ7"/>
<keyword evidence="4" id="KW-1185">Reference proteome</keyword>
<evidence type="ECO:0000313" key="4">
    <source>
        <dbReference type="Proteomes" id="UP000076079"/>
    </source>
</evidence>
<protein>
    <recommendedName>
        <fullName evidence="2">DUF4097 domain-containing protein</fullName>
    </recommendedName>
</protein>
<keyword evidence="1" id="KW-0732">Signal</keyword>
<evidence type="ECO:0000313" key="3">
    <source>
        <dbReference type="EMBL" id="AMY07289.1"/>
    </source>
</evidence>
<dbReference type="Proteomes" id="UP000076079">
    <property type="component" value="Chromosome"/>
</dbReference>
<dbReference type="RefSeq" id="WP_110169258.1">
    <property type="nucleotide sequence ID" value="NZ_CP015136.1"/>
</dbReference>
<feature type="chain" id="PRO_5007511358" description="DUF4097 domain-containing protein" evidence="1">
    <location>
        <begin position="22"/>
        <end position="266"/>
    </location>
</feature>
<feature type="domain" description="DUF4097" evidence="2">
    <location>
        <begin position="101"/>
        <end position="264"/>
    </location>
</feature>
<dbReference type="KEGG" id="abac:LuPra_00456"/>
<gene>
    <name evidence="3" type="ORF">LuPra_00456</name>
</gene>
<dbReference type="PATRIC" id="fig|1813736.3.peg.477"/>
<accession>A0A143PHQ7</accession>
<name>A0A143PHQ7_LUTPR</name>
<dbReference type="STRING" id="1855912.LuPra_00456"/>
<evidence type="ECO:0000256" key="1">
    <source>
        <dbReference type="SAM" id="SignalP"/>
    </source>
</evidence>
<sequence length="266" mass="27429" precursor="true">MKSLMVIGAATLMLGAGTVQAQEMRSAADWCKESGEWRESGGRACDVREYTVASNSVDVNAGKNGGVRVLGGSRTDTLVRARVVTTGETQADADALAKQVQISTEGGKVTATGPDRNGDRRGWHVSFEVWVPSKANVSARTGNGGISIANVSGKVGFEAVNGGVTLSRVSGDVRGSTVNGGLHVELDGDHWDGAGLDARTTNGGVNIKVPDGYSCQLAVATVNGGVRSDFPLTVQGRLDKNIDVTLGKGGAPVRLATTNGGVHLKR</sequence>
<proteinExistence type="predicted"/>
<reference evidence="4" key="2">
    <citation type="submission" date="2016-04" db="EMBL/GenBank/DDBJ databases">
        <title>First Complete Genome Sequence of a Subdivision 6 Acidobacterium.</title>
        <authorList>
            <person name="Huang S."/>
            <person name="Vieira S."/>
            <person name="Bunk B."/>
            <person name="Riedel T."/>
            <person name="Sproeer C."/>
            <person name="Overmann J."/>
        </authorList>
    </citation>
    <scope>NUCLEOTIDE SEQUENCE [LARGE SCALE GENOMIC DNA]</scope>
    <source>
        <strain evidence="4">DSM 100886 HEG_-6_39</strain>
    </source>
</reference>